<dbReference type="PROSITE" id="PS00101">
    <property type="entry name" value="HEXAPEP_TRANSFERASES"/>
    <property type="match status" value="1"/>
</dbReference>
<evidence type="ECO:0000256" key="3">
    <source>
        <dbReference type="ARBA" id="ARBA00007707"/>
    </source>
</evidence>
<comment type="catalytic activity">
    <reaction evidence="15">
        <text>alpha-D-glucosamine 1-phosphate + acetyl-CoA = N-acetyl-alpha-D-glucosamine 1-phosphate + CoA + H(+)</text>
        <dbReference type="Rhea" id="RHEA:13725"/>
        <dbReference type="ChEBI" id="CHEBI:15378"/>
        <dbReference type="ChEBI" id="CHEBI:57287"/>
        <dbReference type="ChEBI" id="CHEBI:57288"/>
        <dbReference type="ChEBI" id="CHEBI:57776"/>
        <dbReference type="ChEBI" id="CHEBI:58516"/>
        <dbReference type="EC" id="2.3.1.157"/>
    </reaction>
</comment>
<dbReference type="SUPFAM" id="SSF51161">
    <property type="entry name" value="Trimeric LpxA-like enzymes"/>
    <property type="match status" value="1"/>
</dbReference>
<feature type="domain" description="Mannose-1-phosphate guanyltransferase C-terminal" evidence="18">
    <location>
        <begin position="44"/>
        <end position="121"/>
    </location>
</feature>
<comment type="function">
    <text evidence="17">Catalyzes the last two sequential reactions in the de novo biosynthetic pathway for UDP-N-acetylglucosamine (UDP-GlcNAc). The C-terminal domain catalyzes the transfer of acetyl group from acetyl coenzyme A to glucosamine-1-phosphate (GlcN-1-P) to produce N-acetylglucosamine-1-phosphate (GlcNAc-1-P), which is converted into UDP-GlcNAc by the transfer of uridine 5-monophosphate (from uridine 5-triphosphate), a reaction catalyzed by the N-terminal domain.</text>
</comment>
<comment type="catalytic activity">
    <reaction evidence="16">
        <text>N-acetyl-alpha-D-glucosamine 1-phosphate + UTP + H(+) = UDP-N-acetyl-alpha-D-glucosamine + diphosphate</text>
        <dbReference type="Rhea" id="RHEA:13509"/>
        <dbReference type="ChEBI" id="CHEBI:15378"/>
        <dbReference type="ChEBI" id="CHEBI:33019"/>
        <dbReference type="ChEBI" id="CHEBI:46398"/>
        <dbReference type="ChEBI" id="CHEBI:57705"/>
        <dbReference type="ChEBI" id="CHEBI:57776"/>
        <dbReference type="EC" id="2.7.7.23"/>
    </reaction>
</comment>
<sequence>ILGVNDRLQLAGVENILKERYITFWALNGTTFHNPQSIWIEFDVDLSKDVEIYQNVMLQGKTFIDEGTVIEANCIIKNSKIGKNVRILANSYIEDSEIKDGAVVGPFARIRNNAVIGEEAVIGNFVEIKNSIIGKRTNARHLTYLGDAEIGEDVNIGAGTITCNYDGFKKHKTIIKDRAFIGSDTMLVAPVVIGEEAITGSGSVITKDVPDKALAIERNQQKIIENYAEKRKKKYEKKD</sequence>
<dbReference type="Pfam" id="PF25087">
    <property type="entry name" value="GMPPB_C"/>
    <property type="match status" value="1"/>
</dbReference>
<evidence type="ECO:0000256" key="15">
    <source>
        <dbReference type="ARBA" id="ARBA00048247"/>
    </source>
</evidence>
<evidence type="ECO:0000259" key="18">
    <source>
        <dbReference type="Pfam" id="PF25087"/>
    </source>
</evidence>
<keyword evidence="14" id="KW-0961">Cell wall biogenesis/degradation</keyword>
<evidence type="ECO:0000256" key="2">
    <source>
        <dbReference type="ARBA" id="ARBA00004496"/>
    </source>
</evidence>
<evidence type="ECO:0000256" key="12">
    <source>
        <dbReference type="ARBA" id="ARBA00022984"/>
    </source>
</evidence>
<dbReference type="GO" id="GO:0009252">
    <property type="term" value="P:peptidoglycan biosynthetic process"/>
    <property type="evidence" value="ECO:0007669"/>
    <property type="project" value="UniProtKB-KW"/>
</dbReference>
<keyword evidence="11" id="KW-0133">Cell shape</keyword>
<evidence type="ECO:0000256" key="10">
    <source>
        <dbReference type="ARBA" id="ARBA00022842"/>
    </source>
</evidence>
<feature type="non-terminal residue" evidence="19">
    <location>
        <position position="1"/>
    </location>
</feature>
<dbReference type="GO" id="GO:0046872">
    <property type="term" value="F:metal ion binding"/>
    <property type="evidence" value="ECO:0007669"/>
    <property type="project" value="UniProtKB-KW"/>
</dbReference>
<dbReference type="InterPro" id="IPR018357">
    <property type="entry name" value="Hexapep_transf_CS"/>
</dbReference>
<dbReference type="Proteomes" id="UP000885621">
    <property type="component" value="Unassembled WGS sequence"/>
</dbReference>
<dbReference type="GO" id="GO:0003977">
    <property type="term" value="F:UDP-N-acetylglucosamine diphosphorylase activity"/>
    <property type="evidence" value="ECO:0007669"/>
    <property type="project" value="UniProtKB-EC"/>
</dbReference>
<dbReference type="CDD" id="cd03353">
    <property type="entry name" value="LbH_GlmU_C"/>
    <property type="match status" value="1"/>
</dbReference>
<dbReference type="InterPro" id="IPR001451">
    <property type="entry name" value="Hexapep"/>
</dbReference>
<evidence type="ECO:0000256" key="6">
    <source>
        <dbReference type="ARBA" id="ARBA00022679"/>
    </source>
</evidence>
<keyword evidence="5" id="KW-0963">Cytoplasm</keyword>
<dbReference type="GO" id="GO:0008360">
    <property type="term" value="P:regulation of cell shape"/>
    <property type="evidence" value="ECO:0007669"/>
    <property type="project" value="UniProtKB-KW"/>
</dbReference>
<keyword evidence="7" id="KW-0548">Nucleotidyltransferase</keyword>
<dbReference type="GO" id="GO:0071555">
    <property type="term" value="P:cell wall organization"/>
    <property type="evidence" value="ECO:0007669"/>
    <property type="project" value="UniProtKB-KW"/>
</dbReference>
<comment type="caution">
    <text evidence="19">The sequence shown here is derived from an EMBL/GenBank/DDBJ whole genome shotgun (WGS) entry which is preliminary data.</text>
</comment>
<evidence type="ECO:0000256" key="9">
    <source>
        <dbReference type="ARBA" id="ARBA00022737"/>
    </source>
</evidence>
<evidence type="ECO:0000256" key="8">
    <source>
        <dbReference type="ARBA" id="ARBA00022723"/>
    </source>
</evidence>
<evidence type="ECO:0000256" key="14">
    <source>
        <dbReference type="ARBA" id="ARBA00023316"/>
    </source>
</evidence>
<keyword evidence="6" id="KW-0808">Transferase</keyword>
<keyword evidence="8" id="KW-0479">Metal-binding</keyword>
<accession>A0A831YB68</accession>
<comment type="subcellular location">
    <subcellularLocation>
        <location evidence="2">Cytoplasm</location>
    </subcellularLocation>
</comment>
<comment type="similarity">
    <text evidence="3">In the C-terminal section; belongs to the transferase hexapeptide repeat family.</text>
</comment>
<protein>
    <submittedName>
        <fullName evidence="19">Bifunctional N-acetylglucosamine-1-phosphate uridyltransferase/glucosamine-1-phosphate acetyltransferase</fullName>
    </submittedName>
</protein>
<dbReference type="GO" id="GO:0006048">
    <property type="term" value="P:UDP-N-acetylglucosamine biosynthetic process"/>
    <property type="evidence" value="ECO:0007669"/>
    <property type="project" value="InterPro"/>
</dbReference>
<dbReference type="PANTHER" id="PTHR43584:SF3">
    <property type="entry name" value="BIFUNCTIONAL PROTEIN GLMU"/>
    <property type="match status" value="1"/>
</dbReference>
<evidence type="ECO:0000313" key="19">
    <source>
        <dbReference type="EMBL" id="HEV09372.1"/>
    </source>
</evidence>
<evidence type="ECO:0000256" key="16">
    <source>
        <dbReference type="ARBA" id="ARBA00048493"/>
    </source>
</evidence>
<keyword evidence="10" id="KW-0460">Magnesium</keyword>
<dbReference type="AlphaFoldDB" id="A0A831YB68"/>
<comment type="cofactor">
    <cofactor evidence="1">
        <name>Mg(2+)</name>
        <dbReference type="ChEBI" id="CHEBI:18420"/>
    </cofactor>
</comment>
<dbReference type="GO" id="GO:0005737">
    <property type="term" value="C:cytoplasm"/>
    <property type="evidence" value="ECO:0007669"/>
    <property type="project" value="UniProtKB-SubCell"/>
</dbReference>
<dbReference type="InterPro" id="IPR056729">
    <property type="entry name" value="GMPPB_C"/>
</dbReference>
<dbReference type="Gene3D" id="2.160.10.10">
    <property type="entry name" value="Hexapeptide repeat proteins"/>
    <property type="match status" value="1"/>
</dbReference>
<evidence type="ECO:0000256" key="4">
    <source>
        <dbReference type="ARBA" id="ARBA00007947"/>
    </source>
</evidence>
<keyword evidence="12" id="KW-0573">Peptidoglycan synthesis</keyword>
<keyword evidence="9" id="KW-0677">Repeat</keyword>
<name>A0A831YB68_9AQUI</name>
<dbReference type="PANTHER" id="PTHR43584">
    <property type="entry name" value="NUCLEOTIDYL TRANSFERASE"/>
    <property type="match status" value="1"/>
</dbReference>
<organism evidence="19">
    <name type="scientific">Sulfurihydrogenibium azorense</name>
    <dbReference type="NCBI Taxonomy" id="309806"/>
    <lineage>
        <taxon>Bacteria</taxon>
        <taxon>Pseudomonadati</taxon>
        <taxon>Aquificota</taxon>
        <taxon>Aquificia</taxon>
        <taxon>Aquificales</taxon>
        <taxon>Hydrogenothermaceae</taxon>
        <taxon>Sulfurihydrogenibium</taxon>
    </lineage>
</organism>
<evidence type="ECO:0000256" key="13">
    <source>
        <dbReference type="ARBA" id="ARBA00023315"/>
    </source>
</evidence>
<dbReference type="InterPro" id="IPR011004">
    <property type="entry name" value="Trimer_LpxA-like_sf"/>
</dbReference>
<dbReference type="InterPro" id="IPR038009">
    <property type="entry name" value="GlmU_C_LbH"/>
</dbReference>
<proteinExistence type="inferred from homology"/>
<dbReference type="Pfam" id="PF00132">
    <property type="entry name" value="Hexapep"/>
    <property type="match status" value="1"/>
</dbReference>
<dbReference type="GO" id="GO:0019134">
    <property type="term" value="F:glucosamine-1-phosphate N-acetyltransferase activity"/>
    <property type="evidence" value="ECO:0007669"/>
    <property type="project" value="UniProtKB-EC"/>
</dbReference>
<reference evidence="19" key="1">
    <citation type="journal article" date="2020" name="mSystems">
        <title>Genome- and Community-Level Interaction Insights into Carbon Utilization and Element Cycling Functions of Hydrothermarchaeota in Hydrothermal Sediment.</title>
        <authorList>
            <person name="Zhou Z."/>
            <person name="Liu Y."/>
            <person name="Xu W."/>
            <person name="Pan J."/>
            <person name="Luo Z.H."/>
            <person name="Li M."/>
        </authorList>
    </citation>
    <scope>NUCLEOTIDE SEQUENCE [LARGE SCALE GENOMIC DNA]</scope>
    <source>
        <strain evidence="19">SpSt-1257</strain>
    </source>
</reference>
<comment type="similarity">
    <text evidence="4">In the N-terminal section; belongs to the N-acetylglucosamine-1-phosphate uridyltransferase family.</text>
</comment>
<evidence type="ECO:0000256" key="1">
    <source>
        <dbReference type="ARBA" id="ARBA00001946"/>
    </source>
</evidence>
<gene>
    <name evidence="19" type="ORF">ENO34_03105</name>
</gene>
<dbReference type="EMBL" id="DSFC01000175">
    <property type="protein sequence ID" value="HEV09372.1"/>
    <property type="molecule type" value="Genomic_DNA"/>
</dbReference>
<evidence type="ECO:0000256" key="5">
    <source>
        <dbReference type="ARBA" id="ARBA00022490"/>
    </source>
</evidence>
<evidence type="ECO:0000256" key="11">
    <source>
        <dbReference type="ARBA" id="ARBA00022960"/>
    </source>
</evidence>
<dbReference type="InterPro" id="IPR050065">
    <property type="entry name" value="GlmU-like"/>
</dbReference>
<keyword evidence="13" id="KW-0012">Acyltransferase</keyword>
<evidence type="ECO:0000256" key="17">
    <source>
        <dbReference type="ARBA" id="ARBA00049628"/>
    </source>
</evidence>
<evidence type="ECO:0000256" key="7">
    <source>
        <dbReference type="ARBA" id="ARBA00022695"/>
    </source>
</evidence>